<keyword evidence="9" id="KW-1185">Reference proteome</keyword>
<feature type="region of interest" description="Disordered" evidence="6">
    <location>
        <begin position="2501"/>
        <end position="2526"/>
    </location>
</feature>
<dbReference type="GO" id="GO:0060271">
    <property type="term" value="P:cilium assembly"/>
    <property type="evidence" value="ECO:0007669"/>
    <property type="project" value="TreeGrafter"/>
</dbReference>
<dbReference type="SUPFAM" id="SSF47576">
    <property type="entry name" value="Calponin-homology domain, CH-domain"/>
    <property type="match status" value="1"/>
</dbReference>
<dbReference type="Pfam" id="PF00307">
    <property type="entry name" value="CH"/>
    <property type="match status" value="1"/>
</dbReference>
<evidence type="ECO:0000256" key="1">
    <source>
        <dbReference type="ARBA" id="ARBA00004138"/>
    </source>
</evidence>
<dbReference type="SMART" id="SM00033">
    <property type="entry name" value="CH"/>
    <property type="match status" value="1"/>
</dbReference>
<keyword evidence="5" id="KW-0966">Cell projection</keyword>
<comment type="subcellular location">
    <subcellularLocation>
        <location evidence="1">Cell projection</location>
        <location evidence="1">Cilium</location>
    </subcellularLocation>
    <subcellularLocation>
        <location evidence="2">Cytoplasm</location>
    </subcellularLocation>
</comment>
<dbReference type="GO" id="GO:0005737">
    <property type="term" value="C:cytoplasm"/>
    <property type="evidence" value="ECO:0007669"/>
    <property type="project" value="UniProtKB-SubCell"/>
</dbReference>
<dbReference type="InterPro" id="IPR013783">
    <property type="entry name" value="Ig-like_fold"/>
</dbReference>
<dbReference type="GeneID" id="136798057"/>
<proteinExistence type="predicted"/>
<feature type="compositionally biased region" description="Basic residues" evidence="6">
    <location>
        <begin position="2034"/>
        <end position="2043"/>
    </location>
</feature>
<keyword evidence="4" id="KW-0969">Cilium</keyword>
<dbReference type="PANTHER" id="PTHR45912:SF3">
    <property type="entry name" value="CILIA- AND FLAGELLA-ASSOCIATED PROTEIN 47"/>
    <property type="match status" value="1"/>
</dbReference>
<dbReference type="InterPro" id="IPR058952">
    <property type="entry name" value="Ig_CFAP47"/>
</dbReference>
<evidence type="ECO:0000259" key="7">
    <source>
        <dbReference type="PROSITE" id="PS50021"/>
    </source>
</evidence>
<dbReference type="Pfam" id="PF22544">
    <property type="entry name" value="HYDIN_VesB_CFA65-like_Ig"/>
    <property type="match status" value="1"/>
</dbReference>
<evidence type="ECO:0000256" key="6">
    <source>
        <dbReference type="SAM" id="MobiDB-lite"/>
    </source>
</evidence>
<dbReference type="Pfam" id="PF24529">
    <property type="entry name" value="CFAP47"/>
    <property type="match status" value="1"/>
</dbReference>
<reference evidence="8" key="1">
    <citation type="submission" date="2021-01" db="UniProtKB">
        <authorList>
            <consortium name="EnsemblMetazoa"/>
        </authorList>
    </citation>
    <scope>IDENTIFICATION</scope>
</reference>
<accession>A0A7M5WXX9</accession>
<dbReference type="InterPro" id="IPR053879">
    <property type="entry name" value="HYDIN_VesB_CFA65-like_Ig"/>
</dbReference>
<evidence type="ECO:0000256" key="3">
    <source>
        <dbReference type="ARBA" id="ARBA00022490"/>
    </source>
</evidence>
<evidence type="ECO:0000256" key="5">
    <source>
        <dbReference type="ARBA" id="ARBA00023273"/>
    </source>
</evidence>
<dbReference type="InterPro" id="IPR036872">
    <property type="entry name" value="CH_dom_sf"/>
</dbReference>
<dbReference type="InterPro" id="IPR056343">
    <property type="entry name" value="CFAP47_dom"/>
</dbReference>
<feature type="compositionally biased region" description="Basic and acidic residues" evidence="6">
    <location>
        <begin position="2509"/>
        <end position="2519"/>
    </location>
</feature>
<organism evidence="8 9">
    <name type="scientific">Clytia hemisphaerica</name>
    <dbReference type="NCBI Taxonomy" id="252671"/>
    <lineage>
        <taxon>Eukaryota</taxon>
        <taxon>Metazoa</taxon>
        <taxon>Cnidaria</taxon>
        <taxon>Hydrozoa</taxon>
        <taxon>Hydroidolina</taxon>
        <taxon>Leptothecata</taxon>
        <taxon>Obeliida</taxon>
        <taxon>Clytiidae</taxon>
        <taxon>Clytia</taxon>
    </lineage>
</organism>
<dbReference type="EnsemblMetazoa" id="CLYHEMT014711.1">
    <property type="protein sequence ID" value="CLYHEMP014711.1"/>
    <property type="gene ID" value="CLYHEMG014711"/>
</dbReference>
<dbReference type="Pfam" id="PF26579">
    <property type="entry name" value="Ig_CFAP47"/>
    <property type="match status" value="1"/>
</dbReference>
<evidence type="ECO:0000256" key="2">
    <source>
        <dbReference type="ARBA" id="ARBA00004496"/>
    </source>
</evidence>
<feature type="region of interest" description="Disordered" evidence="6">
    <location>
        <begin position="2015"/>
        <end position="2044"/>
    </location>
</feature>
<feature type="domain" description="Calponin-homology (CH)" evidence="7">
    <location>
        <begin position="1736"/>
        <end position="1859"/>
    </location>
</feature>
<dbReference type="PROSITE" id="PS50021">
    <property type="entry name" value="CH"/>
    <property type="match status" value="1"/>
</dbReference>
<evidence type="ECO:0000313" key="8">
    <source>
        <dbReference type="EnsemblMetazoa" id="CLYHEMP014711.1"/>
    </source>
</evidence>
<dbReference type="OrthoDB" id="10060824at2759"/>
<dbReference type="Gene3D" id="2.60.40.10">
    <property type="entry name" value="Immunoglobulins"/>
    <property type="match status" value="6"/>
</dbReference>
<sequence>MEYERVAGVKITPSVVEFYDAEPNVVHQMKISVQNLDKVSKHVKLLPPNSKNFCIECKEDEKFLAPGLELSAIVEYYNEETIDCEDNLVFKIDEHFVEVPLLSYAPKSILTINGSCDLGTIVADGKVYTRDVAILNHGIKFGDFKIEIDEEAELPFKVMPLEGSIQPGYSQPIRFEFVSKNVEEIDVKLRVLLDNEVTDYLHFKANVVSRKLQIQLKEKEGRPVDRVDFGCTYYGSDVVKGYTLYNESPVPISFVGVFEEDAEGEEKAVDVTQTVMNLCASKERLDSPTPEALVVEMVPNEGTLKPFEECQVFFKFSPKFSKSKTGWKKDEKLAPRRDYAMFLHIKAVGIVNKANEDLDIELALLGTALPVAISILPSLFLEFDDCPIGQQKKSIMHIRNDSADVPICFAVRKIAHFHCSPPYGFVTADDMLDLIFSFQPRQSGTFNNQMILDIIGQTCDIRTSGKPVYRKIVLESRTLIVSGFSSVNHLSTSAKLKPQVEPSFVHDETSLQVFTSQQTAFDSDFRLQPSKTDFLSNENIRVAHPDDRACSIRPYNSNDMVRTRFTKLERYTYHDPDYSHTPDARDSQKKHKEKYNSYINTKAQELRLKKSAKDFDKYENNVELGMRPAQGLRKPKLKLSDIGKEMKQIKREREEKMARKSNLLSSKAIDDNRSKSSKKKIVDGLKAVPSTPAEKKDCSKVLSPQELFQINFENELIDFGDICRKSITSKTLKIANNLPQNILVNFDVDCKELRQTSPLSQVIPPNSVAKLEFIFESPREGKFERSINYTINTQHQNHILIHANVVGIALELTETELFLHPIHGSPVETGFRKTVDLINTRNMVAEFVWTPVLSPEGTSFTIRPAKGVVEPYSRLTLEVTFYPSYSASCVGRFVATVEGGKDLTLDCRAQMGYASCSFIERRLMFGALPLQLITSRSAYLKNTSNNHAFFKVMNASPIDGMVINPKQGVVPVGGITEIQVLYRPESVQKFDTTIQVDIYGWKTISLRMGGQAEYPIVDINLRSFSFGGIYTGAVAKVPFKIDNVGRSNVLVVFNLSLFRDFKVVFPDHYEYSENNGIFHVNLSGHQTVHAELQFLPTEVAAYDFFLPVSINHLSPPSPAPSPHPPSIALSKPETYNQYDVPTARRRVRATALRAPLQLSSEKVEFKLPATYFDLKIEDFAGRLKVVNFVNNSREPITFSFDVNHPGCRELFLQNIFTFLFQRNSTTCCNDFQQNFESVTIESGQTYEMRILFKPVESTHYECKVPIILNGNTNEPYKFLQLSGLLMSPKLQCFPKEIQFQPVPLATKASQDVTLFYSHFLETSQITVNIPNIELEDGSLLNEILSIDFKHNNRSVKKCLSAQKNEVNKLSCCLTFKSTRPVCFNNFIEFICGETSCKLGVSASADNCILTTYNFLANSSNDFHIVCEKFKDKVNSLDEKSTETVFVPNVSPIRAPTGVSLTNSTAFSLRSSSYEDTGLDSSSPEFSEEGSIDQNLDSETFLLPYQFSEEIPISDTEEGKILREVLKCVQRWYSSQGWSHGPCPISVPGSLRSCLTAEHCNSSSNRSGSWNRDNSTRRGGNCNGNRKNIVELISHMCGKQVPGIPSNTSLPVDKKERIKSILWIYSTLITFIKCQGGMVANMTAHHLLDAADYHFYCDIMMTKESSSDEISEDCVTACHGGFEMKSRKAWTNLLLQIIKVFVLAKLTPSNYKNLTLPENYPPLPTFNPNPFCSNVYSISERILLAWLNHHYEQQRLKCWRQNDSGIKPPSRWIVNFENDFVDGLVLASLICAYAPYVVSTELKDLYTQPNSAEQCLHNALKVVNALRKLGIDYDIIATDITEPNPVNIVLLCVHLYQRLPHYLPSKTVQFTGSLFSTVTKQIKLQNPSNKAIVYQAILVGKHAQDFNVLQGNTIQVPAKGQVEISVDFKSRFLRECECTLVLVGKRVGSGVGSTMTFMLKGIVNSINPLKTLKFASPCYELKKITFPIKNPFSLGGSFRMVLVETDPNLHNMEPIASNISKKKSNNTSSRTDHGQKKKVKKRKSEKSVSELFQKLAIENRTPLLSVFWSADKYIDLGPYATTDVEIQFLPFDLGTRQCSLLFLNEEIGEFLYSIHAESLLPLPTEVPFFHDNEEKQNGSRVTSAMASHHSQGLLREDNSIIYMHCQADTETLDELDLPVHNYARGKALLLATEQRMSEKEMRRRERTGITSAETILSALSCLQINDKADYKHPSELLGIFGTIQEHSVEVSSPFFSCPDLITIPVDTTSSCMEETVKLPITIKACDAGHYNCSIVLQAANDIRVYRIECTIKNPHSEVEMEFTSPAHQSVVQNVPVVNHSDLDWHLTSVIEGEGFTGPPSITAYARATTPYPLCFQPVYEGKVEGRLLLKNKSNGAERSFYLQGLATKPLPLDEIQIDCIVNEPTMKVLEVANKMPYKMVFQTFSDLDSITGPPFITVLPQQTASVPFNILTQRRGVQDGVVCFVYDANFVREMGLDRVYDIDSDDDEEGGKNTTKESHLSQDSNNAPPLISTECSSLQHINQSTQFRRPYKIWYSLRINSIPTEPIKCLEVQAYVFSSASIELLLKNPQNEELHLDVIIDGFHLYGEASVAVKPFSSTVYQLQYNPIVTGKSKASVIFQSDSCTEFWYDMVLIAENPLPKQLPIMQCPLGKSCYQGIPLVNPSVDDVTYDITCSNPNNFQLEGVDNMKVTIPSMGEVEVILSFVPSSLENNDHKAEILFFNDQQGSCFTFHAMGVVDKPNIADKYNLECELGGNASIIIPFHNPFFFDVLVDVDLQEKNSLDEVFGLLLNNWKNLLLPAKQTLDIPISYAPDQMRKQEASCKVYTRPFNADQSESSLYDNGLICWTYEIEGIPTCIPIKTSNAPVVQCRTRQRIEEQIEVTFAGTETADNSSYKALLKSLSPIHLVGQQNTRSDFADQFEDLEETLDYFIESGDADVDEDISRSVTVCLKRQSRHKITNAISLLFEVILSSSKTFNHLVHLIITSSSGAVWKYPIRFTSTEPISDDVITIKSTGLNKESKVVFRLSSQKSDSTHFNAYFASGYDDMFSVTPSTGELRAPKDNGTLFTIAYKPTFYGKTHRAKLLIQTREYQWIYDIKGETPEYTPPRAMAAIESHLSNARFHRTNRKNYVRENLQIGSTAVSSPLKGAPLFAKLSP</sequence>
<evidence type="ECO:0000313" key="9">
    <source>
        <dbReference type="Proteomes" id="UP000594262"/>
    </source>
</evidence>
<dbReference type="CDD" id="cd21218">
    <property type="entry name" value="CH_PLS_FIM_rpt2"/>
    <property type="match status" value="1"/>
</dbReference>
<feature type="region of interest" description="Disordered" evidence="6">
    <location>
        <begin position="1558"/>
        <end position="1581"/>
    </location>
</feature>
<keyword evidence="3" id="KW-0963">Cytoplasm</keyword>
<dbReference type="InterPro" id="IPR001715">
    <property type="entry name" value="CH_dom"/>
</dbReference>
<dbReference type="GO" id="GO:0005929">
    <property type="term" value="C:cilium"/>
    <property type="evidence" value="ECO:0007669"/>
    <property type="project" value="UniProtKB-SubCell"/>
</dbReference>
<protein>
    <recommendedName>
        <fullName evidence="7">Calponin-homology (CH) domain-containing protein</fullName>
    </recommendedName>
</protein>
<feature type="compositionally biased region" description="Low complexity" evidence="6">
    <location>
        <begin position="1560"/>
        <end position="1581"/>
    </location>
</feature>
<dbReference type="RefSeq" id="XP_066910742.1">
    <property type="nucleotide sequence ID" value="XM_067054641.1"/>
</dbReference>
<dbReference type="PANTHER" id="PTHR45912">
    <property type="entry name" value="CILIA- AND FLAGELLA-ASSOCIATED PROTEIN 47"/>
    <property type="match status" value="1"/>
</dbReference>
<dbReference type="Gene3D" id="1.10.418.10">
    <property type="entry name" value="Calponin-like domain"/>
    <property type="match status" value="1"/>
</dbReference>
<dbReference type="Proteomes" id="UP000594262">
    <property type="component" value="Unplaced"/>
</dbReference>
<feature type="region of interest" description="Disordered" evidence="6">
    <location>
        <begin position="651"/>
        <end position="680"/>
    </location>
</feature>
<name>A0A7M5WXX9_9CNID</name>
<evidence type="ECO:0000256" key="4">
    <source>
        <dbReference type="ARBA" id="ARBA00023069"/>
    </source>
</evidence>